<feature type="domain" description="Transglycosylase SLT" evidence="3">
    <location>
        <begin position="89"/>
        <end position="194"/>
    </location>
</feature>
<dbReference type="OrthoDB" id="9815002at2"/>
<dbReference type="InterPro" id="IPR018392">
    <property type="entry name" value="LysM"/>
</dbReference>
<feature type="signal peptide" evidence="2">
    <location>
        <begin position="1"/>
        <end position="18"/>
    </location>
</feature>
<dbReference type="GO" id="GO:0016020">
    <property type="term" value="C:membrane"/>
    <property type="evidence" value="ECO:0007669"/>
    <property type="project" value="InterPro"/>
</dbReference>
<protein>
    <submittedName>
        <fullName evidence="5">Membrane-bound lytic murein transglycosylase D</fullName>
    </submittedName>
</protein>
<dbReference type="InterPro" id="IPR000189">
    <property type="entry name" value="Transglyc_AS"/>
</dbReference>
<evidence type="ECO:0000313" key="5">
    <source>
        <dbReference type="EMBL" id="RKQ63984.1"/>
    </source>
</evidence>
<dbReference type="AlphaFoldDB" id="A0A420W9M0"/>
<evidence type="ECO:0000259" key="4">
    <source>
        <dbReference type="Pfam" id="PF01476"/>
    </source>
</evidence>
<dbReference type="Pfam" id="PF01464">
    <property type="entry name" value="SLT"/>
    <property type="match status" value="1"/>
</dbReference>
<dbReference type="PROSITE" id="PS00922">
    <property type="entry name" value="TRANSGLYCOSYLASE"/>
    <property type="match status" value="1"/>
</dbReference>
<dbReference type="PANTHER" id="PTHR37423:SF2">
    <property type="entry name" value="MEMBRANE-BOUND LYTIC MUREIN TRANSGLYCOSYLASE C"/>
    <property type="match status" value="1"/>
</dbReference>
<dbReference type="EMBL" id="RBIE01000001">
    <property type="protein sequence ID" value="RKQ63984.1"/>
    <property type="molecule type" value="Genomic_DNA"/>
</dbReference>
<dbReference type="Gene3D" id="1.10.530.10">
    <property type="match status" value="1"/>
</dbReference>
<keyword evidence="2" id="KW-0732">Signal</keyword>
<name>A0A420W9M0_9BACT</name>
<dbReference type="GO" id="GO:0000270">
    <property type="term" value="P:peptidoglycan metabolic process"/>
    <property type="evidence" value="ECO:0007669"/>
    <property type="project" value="InterPro"/>
</dbReference>
<gene>
    <name evidence="5" type="ORF">C7457_0874</name>
</gene>
<accession>A0A420W9M0</accession>
<proteinExistence type="inferred from homology"/>
<reference evidence="5 6" key="1">
    <citation type="submission" date="2018-10" db="EMBL/GenBank/DDBJ databases">
        <title>Genomic Encyclopedia of Type Strains, Phase IV (KMG-IV): sequencing the most valuable type-strain genomes for metagenomic binning, comparative biology and taxonomic classification.</title>
        <authorList>
            <person name="Goeker M."/>
        </authorList>
    </citation>
    <scope>NUCLEOTIDE SEQUENCE [LARGE SCALE GENOMIC DNA]</scope>
    <source>
        <strain evidence="5 6">DSM 15521</strain>
    </source>
</reference>
<dbReference type="InterPro" id="IPR008258">
    <property type="entry name" value="Transglycosylase_SLT_dom_1"/>
</dbReference>
<dbReference type="Proteomes" id="UP000280881">
    <property type="component" value="Unassembled WGS sequence"/>
</dbReference>
<sequence length="351" mass="40984">MRKLLPLLLLFTFSSSYGEDLKGFVLSESTELLMCFSGKRECSSLLNIPWDEPYFQFWRSYYENKWNRLKLFSQVDNFKVYYPIVKRILREEGLPEDLALLAVIESNGKPWAVSKAGAAGLWQLMPGTARRLGLKVSWFIDERFDVEKSTRAAAKYLKELYEEFGRWDLAIAAYNAGPGRIKERLKKLGADEFWDLTKLPDETLNYVPKFYAVLSLIHEKGFLNRPTKERLIKIKVASRTSLYRISRKLGVPFRELYRFNRQFKRKVVPSGYYVYVPERKVGNFAVLKYYKDKKIFLYSPRRSERITKIARTFGVSPSLIRKLNGLRRNVVYRGEAIIIVKAEKGEINSNG</sequence>
<keyword evidence="6" id="KW-1185">Reference proteome</keyword>
<comment type="caution">
    <text evidence="5">The sequence shown here is derived from an EMBL/GenBank/DDBJ whole genome shotgun (WGS) entry which is preliminary data.</text>
</comment>
<dbReference type="GO" id="GO:0008933">
    <property type="term" value="F:peptidoglycan lytic transglycosylase activity"/>
    <property type="evidence" value="ECO:0007669"/>
    <property type="project" value="InterPro"/>
</dbReference>
<dbReference type="Pfam" id="PF01476">
    <property type="entry name" value="LysM"/>
    <property type="match status" value="1"/>
</dbReference>
<comment type="similarity">
    <text evidence="1">Belongs to the transglycosylase Slt family.</text>
</comment>
<dbReference type="CDD" id="cd16894">
    <property type="entry name" value="MltD-like"/>
    <property type="match status" value="1"/>
</dbReference>
<evidence type="ECO:0000313" key="6">
    <source>
        <dbReference type="Proteomes" id="UP000280881"/>
    </source>
</evidence>
<dbReference type="PANTHER" id="PTHR37423">
    <property type="entry name" value="SOLUBLE LYTIC MUREIN TRANSGLYCOSYLASE-RELATED"/>
    <property type="match status" value="1"/>
</dbReference>
<feature type="chain" id="PRO_5019343473" evidence="2">
    <location>
        <begin position="19"/>
        <end position="351"/>
    </location>
</feature>
<dbReference type="SUPFAM" id="SSF53955">
    <property type="entry name" value="Lysozyme-like"/>
    <property type="match status" value="1"/>
</dbReference>
<dbReference type="InterPro" id="IPR023346">
    <property type="entry name" value="Lysozyme-like_dom_sf"/>
</dbReference>
<evidence type="ECO:0000256" key="2">
    <source>
        <dbReference type="SAM" id="SignalP"/>
    </source>
</evidence>
<feature type="domain" description="LysM" evidence="4">
    <location>
        <begin position="307"/>
        <end position="339"/>
    </location>
</feature>
<evidence type="ECO:0000256" key="1">
    <source>
        <dbReference type="ARBA" id="ARBA00007734"/>
    </source>
</evidence>
<organism evidence="5 6">
    <name type="scientific">Thermovibrio guaymasensis</name>
    <dbReference type="NCBI Taxonomy" id="240167"/>
    <lineage>
        <taxon>Bacteria</taxon>
        <taxon>Pseudomonadati</taxon>
        <taxon>Aquificota</taxon>
        <taxon>Aquificia</taxon>
        <taxon>Desulfurobacteriales</taxon>
        <taxon>Desulfurobacteriaceae</taxon>
        <taxon>Thermovibrio</taxon>
    </lineage>
</organism>
<evidence type="ECO:0000259" key="3">
    <source>
        <dbReference type="Pfam" id="PF01464"/>
    </source>
</evidence>
<dbReference type="RefSeq" id="WP_121170352.1">
    <property type="nucleotide sequence ID" value="NZ_RBIE01000001.1"/>
</dbReference>